<dbReference type="PIRSF" id="PIRSF002741">
    <property type="entry name" value="MppA"/>
    <property type="match status" value="1"/>
</dbReference>
<comment type="subcellular location">
    <subcellularLocation>
        <location evidence="1">Cell envelope</location>
    </subcellularLocation>
</comment>
<gene>
    <name evidence="7" type="primary">oppA_1</name>
    <name evidence="7" type="ORF">NCTC10297_01080</name>
</gene>
<dbReference type="Gene3D" id="3.40.190.10">
    <property type="entry name" value="Periplasmic binding protein-like II"/>
    <property type="match status" value="1"/>
</dbReference>
<dbReference type="Pfam" id="PF00496">
    <property type="entry name" value="SBP_bac_5"/>
    <property type="match status" value="1"/>
</dbReference>
<dbReference type="KEGG" id="mcun:NCTC10297_01080"/>
<dbReference type="CDD" id="cd08504">
    <property type="entry name" value="PBP2_OppA"/>
    <property type="match status" value="1"/>
</dbReference>
<dbReference type="RefSeq" id="WP_126330603.1">
    <property type="nucleotide sequence ID" value="NZ_LR134343.1"/>
</dbReference>
<dbReference type="GO" id="GO:1904680">
    <property type="term" value="F:peptide transmembrane transporter activity"/>
    <property type="evidence" value="ECO:0007669"/>
    <property type="project" value="TreeGrafter"/>
</dbReference>
<dbReference type="Proteomes" id="UP000274100">
    <property type="component" value="Chromosome"/>
</dbReference>
<reference evidence="7 8" key="1">
    <citation type="submission" date="2018-12" db="EMBL/GenBank/DDBJ databases">
        <authorList>
            <consortium name="Pathogen Informatics"/>
        </authorList>
    </citation>
    <scope>NUCLEOTIDE SEQUENCE [LARGE SCALE GENOMIC DNA]</scope>
    <source>
        <strain evidence="7 8">NCTC10297</strain>
    </source>
</reference>
<evidence type="ECO:0000256" key="4">
    <source>
        <dbReference type="ARBA" id="ARBA00022729"/>
    </source>
</evidence>
<dbReference type="InterPro" id="IPR000914">
    <property type="entry name" value="SBP_5_dom"/>
</dbReference>
<dbReference type="PROSITE" id="PS51257">
    <property type="entry name" value="PROKAR_LIPOPROTEIN"/>
    <property type="match status" value="1"/>
</dbReference>
<dbReference type="OrthoDB" id="9801912at2"/>
<dbReference type="InterPro" id="IPR030678">
    <property type="entry name" value="Peptide/Ni-bd"/>
</dbReference>
<dbReference type="FunFam" id="3.90.76.10:FF:000001">
    <property type="entry name" value="Oligopeptide ABC transporter substrate-binding protein"/>
    <property type="match status" value="1"/>
</dbReference>
<dbReference type="PANTHER" id="PTHR30290">
    <property type="entry name" value="PERIPLASMIC BINDING COMPONENT OF ABC TRANSPORTER"/>
    <property type="match status" value="1"/>
</dbReference>
<name>A0A3S4R0Z9_9GAMM</name>
<accession>A0A3S4R0Z9</accession>
<dbReference type="PANTHER" id="PTHR30290:SF10">
    <property type="entry name" value="PERIPLASMIC OLIGOPEPTIDE-BINDING PROTEIN-RELATED"/>
    <property type="match status" value="1"/>
</dbReference>
<evidence type="ECO:0000313" key="7">
    <source>
        <dbReference type="EMBL" id="VEG13120.1"/>
    </source>
</evidence>
<feature type="domain" description="Solute-binding protein family 5" evidence="6">
    <location>
        <begin position="81"/>
        <end position="462"/>
    </location>
</feature>
<dbReference type="InterPro" id="IPR039424">
    <property type="entry name" value="SBP_5"/>
</dbReference>
<dbReference type="Gene3D" id="3.90.76.10">
    <property type="entry name" value="Dipeptide-binding Protein, Domain 1"/>
    <property type="match status" value="1"/>
</dbReference>
<dbReference type="FunFam" id="3.10.105.10:FF:000001">
    <property type="entry name" value="Oligopeptide ABC transporter, oligopeptide-binding protein"/>
    <property type="match status" value="1"/>
</dbReference>
<sequence length="542" mass="60770">MTTLFKPTLLAVSLVALLSACSKPADKPASSSTTTTTAGITINNASEPETLDPQLAQGVQEANIIRQFSEGLVSTDNDGNLVAGMASEWSSEDNKTWIFKLRDAKWSNGDPVTAQDFVYSFRRLVDPATGSYYASYLEDAKVANAQAVIDGKMPVDKLGVEAVDDKTLKITLVEPVPYFPDMMIHSSVQPVHQATVEKFGDKWTDPANIVVNGPFKPTQWIVNEKIVLEPNPAYYNASIVKLPQLTILPISQATTDVMRYQAGEIDITASELPPEQFNDLKAKLGDELKNAPTLCTYYYDLNHSKAPFDNPKVRQALTLAMDREAIADKVMGQGQISAYQFTPTAIKGGVSYTPAWKSWDKAKRIEEAKKLLAEAGYNEKNPLNFDLLYDTNESHKKIAVAASSLWKDSLGFVNVNLVNQEWKTYLDSRRNGNYQMARARWCGDYNEASTFLNLRKSNNTNNWTRYNNPKYDEVMLQTLTANVDDAARVKLYETAESLMDQDASQINIFYYSNVRLVKPYIQDYSNKDPLDQWHAKYWSVNK</sequence>
<dbReference type="EMBL" id="LR134343">
    <property type="protein sequence ID" value="VEG13120.1"/>
    <property type="molecule type" value="Genomic_DNA"/>
</dbReference>
<feature type="chain" id="PRO_5018779438" evidence="5">
    <location>
        <begin position="25"/>
        <end position="542"/>
    </location>
</feature>
<dbReference type="GO" id="GO:0015833">
    <property type="term" value="P:peptide transport"/>
    <property type="evidence" value="ECO:0007669"/>
    <property type="project" value="TreeGrafter"/>
</dbReference>
<evidence type="ECO:0000256" key="3">
    <source>
        <dbReference type="ARBA" id="ARBA00022448"/>
    </source>
</evidence>
<evidence type="ECO:0000256" key="1">
    <source>
        <dbReference type="ARBA" id="ARBA00004196"/>
    </source>
</evidence>
<comment type="similarity">
    <text evidence="2">Belongs to the bacterial solute-binding protein 5 family.</text>
</comment>
<keyword evidence="3" id="KW-0813">Transport</keyword>
<dbReference type="GO" id="GO:0030288">
    <property type="term" value="C:outer membrane-bounded periplasmic space"/>
    <property type="evidence" value="ECO:0007669"/>
    <property type="project" value="TreeGrafter"/>
</dbReference>
<evidence type="ECO:0000313" key="8">
    <source>
        <dbReference type="Proteomes" id="UP000274100"/>
    </source>
</evidence>
<evidence type="ECO:0000256" key="5">
    <source>
        <dbReference type="SAM" id="SignalP"/>
    </source>
</evidence>
<dbReference type="GO" id="GO:0043190">
    <property type="term" value="C:ATP-binding cassette (ABC) transporter complex"/>
    <property type="evidence" value="ECO:0007669"/>
    <property type="project" value="InterPro"/>
</dbReference>
<organism evidence="7 8">
    <name type="scientific">Moraxella cuniculi</name>
    <dbReference type="NCBI Taxonomy" id="34061"/>
    <lineage>
        <taxon>Bacteria</taxon>
        <taxon>Pseudomonadati</taxon>
        <taxon>Pseudomonadota</taxon>
        <taxon>Gammaproteobacteria</taxon>
        <taxon>Moraxellales</taxon>
        <taxon>Moraxellaceae</taxon>
        <taxon>Moraxella</taxon>
    </lineage>
</organism>
<evidence type="ECO:0000259" key="6">
    <source>
        <dbReference type="Pfam" id="PF00496"/>
    </source>
</evidence>
<dbReference type="SUPFAM" id="SSF53850">
    <property type="entry name" value="Periplasmic binding protein-like II"/>
    <property type="match status" value="1"/>
</dbReference>
<protein>
    <submittedName>
        <fullName evidence="7">Periplasmic oligopeptide-binding protein</fullName>
    </submittedName>
</protein>
<keyword evidence="4 5" id="KW-0732">Signal</keyword>
<evidence type="ECO:0000256" key="2">
    <source>
        <dbReference type="ARBA" id="ARBA00005695"/>
    </source>
</evidence>
<dbReference type="Gene3D" id="3.10.105.10">
    <property type="entry name" value="Dipeptide-binding Protein, Domain 3"/>
    <property type="match status" value="1"/>
</dbReference>
<feature type="signal peptide" evidence="5">
    <location>
        <begin position="1"/>
        <end position="24"/>
    </location>
</feature>
<proteinExistence type="inferred from homology"/>
<dbReference type="AlphaFoldDB" id="A0A3S4R0Z9"/>